<evidence type="ECO:0000256" key="1">
    <source>
        <dbReference type="SAM" id="Phobius"/>
    </source>
</evidence>
<keyword evidence="1" id="KW-0812">Transmembrane</keyword>
<accession>A0ABV3PVK6</accession>
<name>A0ABV3PVK6_9HYPH</name>
<dbReference type="RefSeq" id="WP_367626154.1">
    <property type="nucleotide sequence ID" value="NZ_JBFNQD010000014.1"/>
</dbReference>
<proteinExistence type="predicted"/>
<keyword evidence="3" id="KW-1185">Reference proteome</keyword>
<evidence type="ECO:0008006" key="4">
    <source>
        <dbReference type="Google" id="ProtNLM"/>
    </source>
</evidence>
<keyword evidence="1" id="KW-0472">Membrane</keyword>
<protein>
    <recommendedName>
        <fullName evidence="4">YcxB family protein</fullName>
    </recommendedName>
</protein>
<keyword evidence="1" id="KW-1133">Transmembrane helix</keyword>
<sequence length="189" mass="21253">MSDAPSHPAEGLSTVLTYRLTPEEVLLWRELAAGRRNALRREPMDQGSYYYLPVLLLAGFVILLALIGAIGIEHLQLALAFGLAGYLITRLCDFALSRWYARKAVRHDTRRGFFEGDYHVTWDMHSIRADIPDLSLTFARKTIGHVSDLKGLVVLWMDELDSSLAIPHRAFEDETARRRFIGGIASKAA</sequence>
<dbReference type="EMBL" id="JBFNQD010000014">
    <property type="protein sequence ID" value="MEW9309448.1"/>
    <property type="molecule type" value="Genomic_DNA"/>
</dbReference>
<gene>
    <name evidence="2" type="ORF">ABXS05_28115</name>
</gene>
<evidence type="ECO:0000313" key="2">
    <source>
        <dbReference type="EMBL" id="MEW9309448.1"/>
    </source>
</evidence>
<comment type="caution">
    <text evidence="2">The sequence shown here is derived from an EMBL/GenBank/DDBJ whole genome shotgun (WGS) entry which is preliminary data.</text>
</comment>
<organism evidence="2 3">
    <name type="scientific">Labrys neptuniae</name>
    <dbReference type="NCBI Taxonomy" id="376174"/>
    <lineage>
        <taxon>Bacteria</taxon>
        <taxon>Pseudomonadati</taxon>
        <taxon>Pseudomonadota</taxon>
        <taxon>Alphaproteobacteria</taxon>
        <taxon>Hyphomicrobiales</taxon>
        <taxon>Xanthobacteraceae</taxon>
        <taxon>Labrys</taxon>
    </lineage>
</organism>
<evidence type="ECO:0000313" key="3">
    <source>
        <dbReference type="Proteomes" id="UP001555786"/>
    </source>
</evidence>
<reference evidence="2 3" key="1">
    <citation type="submission" date="2024-07" db="EMBL/GenBank/DDBJ databases">
        <title>Description of Labrys sedimenti sp. nov., isolated from a diclofenac-degrading enrichment culture.</title>
        <authorList>
            <person name="Tancsics A."/>
            <person name="Csepanyi A."/>
        </authorList>
    </citation>
    <scope>NUCLEOTIDE SEQUENCE [LARGE SCALE GENOMIC DNA]</scope>
    <source>
        <strain evidence="2 3">LMG 23578</strain>
    </source>
</reference>
<feature type="transmembrane region" description="Helical" evidence="1">
    <location>
        <begin position="78"/>
        <end position="101"/>
    </location>
</feature>
<feature type="transmembrane region" description="Helical" evidence="1">
    <location>
        <begin position="49"/>
        <end position="72"/>
    </location>
</feature>
<dbReference type="Proteomes" id="UP001555786">
    <property type="component" value="Unassembled WGS sequence"/>
</dbReference>